<proteinExistence type="predicted"/>
<reference evidence="1 2" key="1">
    <citation type="submission" date="2019-06" db="EMBL/GenBank/DDBJ databases">
        <title>Genomics analysis of Aphanomyces spp. identifies a new class of oomycete effector associated with host adaptation.</title>
        <authorList>
            <person name="Gaulin E."/>
        </authorList>
    </citation>
    <scope>NUCLEOTIDE SEQUENCE [LARGE SCALE GENOMIC DNA]</scope>
    <source>
        <strain evidence="1 2">E</strain>
    </source>
</reference>
<gene>
    <name evidence="1" type="ORF">AaE_003454</name>
</gene>
<accession>A0A6A5AL23</accession>
<evidence type="ECO:0000313" key="1">
    <source>
        <dbReference type="EMBL" id="KAF0761281.1"/>
    </source>
</evidence>
<dbReference type="Proteomes" id="UP000469452">
    <property type="component" value="Unassembled WGS sequence"/>
</dbReference>
<sequence>MLVEIHRAWSTRRQILKQGKALLLLTAKFSMMKENDTLNEDAMGNKNVPFKRGIRIYTERRHRPP</sequence>
<dbReference type="EMBL" id="VJMI01008439">
    <property type="protein sequence ID" value="KAF0761281.1"/>
    <property type="molecule type" value="Genomic_DNA"/>
</dbReference>
<evidence type="ECO:0000313" key="2">
    <source>
        <dbReference type="Proteomes" id="UP000469452"/>
    </source>
</evidence>
<feature type="non-terminal residue" evidence="1">
    <location>
        <position position="65"/>
    </location>
</feature>
<organism evidence="1 2">
    <name type="scientific">Aphanomyces astaci</name>
    <name type="common">Crayfish plague agent</name>
    <dbReference type="NCBI Taxonomy" id="112090"/>
    <lineage>
        <taxon>Eukaryota</taxon>
        <taxon>Sar</taxon>
        <taxon>Stramenopiles</taxon>
        <taxon>Oomycota</taxon>
        <taxon>Saprolegniomycetes</taxon>
        <taxon>Saprolegniales</taxon>
        <taxon>Verrucalvaceae</taxon>
        <taxon>Aphanomyces</taxon>
    </lineage>
</organism>
<name>A0A6A5AL23_APHAT</name>
<comment type="caution">
    <text evidence="1">The sequence shown here is derived from an EMBL/GenBank/DDBJ whole genome shotgun (WGS) entry which is preliminary data.</text>
</comment>
<protein>
    <submittedName>
        <fullName evidence="1">Uncharacterized protein</fullName>
    </submittedName>
</protein>
<dbReference type="AlphaFoldDB" id="A0A6A5AL23"/>